<comment type="caution">
    <text evidence="1">The sequence shown here is derived from an EMBL/GenBank/DDBJ whole genome shotgun (WGS) entry which is preliminary data.</text>
</comment>
<proteinExistence type="predicted"/>
<gene>
    <name evidence="1" type="ORF">PACLA_8A036466</name>
</gene>
<dbReference type="AlphaFoldDB" id="A0A7D9ICC7"/>
<evidence type="ECO:0000313" key="1">
    <source>
        <dbReference type="EMBL" id="CAB4003542.1"/>
    </source>
</evidence>
<dbReference type="Proteomes" id="UP001152795">
    <property type="component" value="Unassembled WGS sequence"/>
</dbReference>
<name>A0A7D9ICC7_PARCT</name>
<organism evidence="1 2">
    <name type="scientific">Paramuricea clavata</name>
    <name type="common">Red gorgonian</name>
    <name type="synonym">Violescent sea-whip</name>
    <dbReference type="NCBI Taxonomy" id="317549"/>
    <lineage>
        <taxon>Eukaryota</taxon>
        <taxon>Metazoa</taxon>
        <taxon>Cnidaria</taxon>
        <taxon>Anthozoa</taxon>
        <taxon>Octocorallia</taxon>
        <taxon>Malacalcyonacea</taxon>
        <taxon>Plexauridae</taxon>
        <taxon>Paramuricea</taxon>
    </lineage>
</organism>
<protein>
    <submittedName>
        <fullName evidence="1">Uncharacterized protein</fullName>
    </submittedName>
</protein>
<reference evidence="1" key="1">
    <citation type="submission" date="2020-04" db="EMBL/GenBank/DDBJ databases">
        <authorList>
            <person name="Alioto T."/>
            <person name="Alioto T."/>
            <person name="Gomez Garrido J."/>
        </authorList>
    </citation>
    <scope>NUCLEOTIDE SEQUENCE</scope>
    <source>
        <strain evidence="1">A484AB</strain>
    </source>
</reference>
<keyword evidence="2" id="KW-1185">Reference proteome</keyword>
<evidence type="ECO:0000313" key="2">
    <source>
        <dbReference type="Proteomes" id="UP001152795"/>
    </source>
</evidence>
<dbReference type="EMBL" id="CACRXK020004657">
    <property type="protein sequence ID" value="CAB4003542.1"/>
    <property type="molecule type" value="Genomic_DNA"/>
</dbReference>
<accession>A0A7D9ICC7</accession>
<feature type="non-terminal residue" evidence="1">
    <location>
        <position position="219"/>
    </location>
</feature>
<sequence length="219" mass="24419">MFDEEQNEGGDVAEATAQGGEDNSLLETLMAEIEKFKNENKHTKQALSAVTVSQGEVSTSTKNAPSSPAQTLQVVYVSRERKIQKFSGSRKADEDTVENFVDNVKSLISARKMTQIEQTDFVLSLLESSATEEVKLRPTAECDTSDKIWRVENHTTVTKVILRMKAKGYGNPEGVLASAVWHYYTNFRIIGYKLRNQLAAIDFNKHRSREIAKTADGTP</sequence>